<evidence type="ECO:0000256" key="2">
    <source>
        <dbReference type="ARBA" id="ARBA00007613"/>
    </source>
</evidence>
<evidence type="ECO:0000256" key="4">
    <source>
        <dbReference type="ARBA" id="ARBA00022452"/>
    </source>
</evidence>
<dbReference type="InterPro" id="IPR003423">
    <property type="entry name" value="OMP_efflux"/>
</dbReference>
<protein>
    <recommendedName>
        <fullName evidence="10">SPOR domain-containing protein</fullName>
    </recommendedName>
</protein>
<keyword evidence="3" id="KW-0813">Transport</keyword>
<evidence type="ECO:0000256" key="6">
    <source>
        <dbReference type="ARBA" id="ARBA00023136"/>
    </source>
</evidence>
<dbReference type="PANTHER" id="PTHR30026">
    <property type="entry name" value="OUTER MEMBRANE PROTEIN TOLC"/>
    <property type="match status" value="1"/>
</dbReference>
<proteinExistence type="inferred from homology"/>
<dbReference type="Pfam" id="PF02321">
    <property type="entry name" value="OEP"/>
    <property type="match status" value="1"/>
</dbReference>
<evidence type="ECO:0000313" key="9">
    <source>
        <dbReference type="Proteomes" id="UP000186074"/>
    </source>
</evidence>
<keyword evidence="5" id="KW-0812">Transmembrane</keyword>
<dbReference type="InterPro" id="IPR051906">
    <property type="entry name" value="TolC-like"/>
</dbReference>
<dbReference type="OrthoDB" id="5341068at2"/>
<dbReference type="PANTHER" id="PTHR30026:SF20">
    <property type="entry name" value="OUTER MEMBRANE PROTEIN TOLC"/>
    <property type="match status" value="1"/>
</dbReference>
<keyword evidence="7" id="KW-0998">Cell outer membrane</keyword>
<dbReference type="Gene3D" id="1.20.1600.10">
    <property type="entry name" value="Outer membrane efflux proteins (OEP)"/>
    <property type="match status" value="1"/>
</dbReference>
<keyword evidence="4" id="KW-1134">Transmembrane beta strand</keyword>
<dbReference type="Proteomes" id="UP000186074">
    <property type="component" value="Chromosome"/>
</dbReference>
<reference evidence="8 9" key="1">
    <citation type="submission" date="2017-01" db="EMBL/GenBank/DDBJ databases">
        <title>Genome sequencing of Arcobacter sp. LPB0137.</title>
        <authorList>
            <person name="Lee G.-W."/>
            <person name="Yi H."/>
        </authorList>
    </citation>
    <scope>NUCLEOTIDE SEQUENCE [LARGE SCALE GENOMIC DNA]</scope>
    <source>
        <strain evidence="8 9">LPB0137</strain>
    </source>
</reference>
<dbReference type="GO" id="GO:0009279">
    <property type="term" value="C:cell outer membrane"/>
    <property type="evidence" value="ECO:0007669"/>
    <property type="project" value="UniProtKB-SubCell"/>
</dbReference>
<evidence type="ECO:0000313" key="8">
    <source>
        <dbReference type="EMBL" id="APW66192.1"/>
    </source>
</evidence>
<organism evidence="8 9">
    <name type="scientific">Poseidonibacter parvus</name>
    <dbReference type="NCBI Taxonomy" id="1850254"/>
    <lineage>
        <taxon>Bacteria</taxon>
        <taxon>Pseudomonadati</taxon>
        <taxon>Campylobacterota</taxon>
        <taxon>Epsilonproteobacteria</taxon>
        <taxon>Campylobacterales</taxon>
        <taxon>Arcobacteraceae</taxon>
        <taxon>Poseidonibacter</taxon>
    </lineage>
</organism>
<name>A0A1P8KNL8_9BACT</name>
<dbReference type="AlphaFoldDB" id="A0A1P8KNL8"/>
<keyword evidence="6" id="KW-0472">Membrane</keyword>
<keyword evidence="9" id="KW-1185">Reference proteome</keyword>
<dbReference type="GO" id="GO:0015288">
    <property type="term" value="F:porin activity"/>
    <property type="evidence" value="ECO:0007669"/>
    <property type="project" value="TreeGrafter"/>
</dbReference>
<dbReference type="InterPro" id="IPR036680">
    <property type="entry name" value="SPOR-like_sf"/>
</dbReference>
<comment type="subcellular location">
    <subcellularLocation>
        <location evidence="1">Cell outer membrane</location>
    </subcellularLocation>
</comment>
<dbReference type="Gene3D" id="3.30.70.1070">
    <property type="entry name" value="Sporulation related repeat"/>
    <property type="match status" value="4"/>
</dbReference>
<dbReference type="EMBL" id="CP019070">
    <property type="protein sequence ID" value="APW66192.1"/>
    <property type="molecule type" value="Genomic_DNA"/>
</dbReference>
<evidence type="ECO:0000256" key="1">
    <source>
        <dbReference type="ARBA" id="ARBA00004442"/>
    </source>
</evidence>
<dbReference type="KEGG" id="alp:LPB137_10200"/>
<evidence type="ECO:0000256" key="5">
    <source>
        <dbReference type="ARBA" id="ARBA00022692"/>
    </source>
</evidence>
<sequence>MKKQLLSLIILSLCANADNDKLINKDDKNFIIEEKEDKLNELSLFLGEKEIQKKMNPSYPSLNSYSRISDIDVDNYKRVSLMDVVLETVSTSDLLKASREKVIQNEIKLKDAIAGYYPTLNFEYEIGKTRATNTADDRTNAFRYYDDRNYKFVLNQNLYAGGATTNDVENLKKKLDLAKNQYYLVLSEEVTKAIKAYFDVVFSYKTVLTSDSNMKKLNKILDIVSIKYENGAASIGDLTAIKANVSNAKTQQIKVKSKFIESLRYYEYIVGEVYLETLPYEKNFNINVTTFDLLYERALKRNKELRNYYNSIEAEKFNLKSKESNFLPKVDLEFSVDNVMDQDGSETREEAVNGLVKLSYNLYNGGRDKNKVLNSYSSIRELNFKLDEEKRKLKWNVSKLFTAINSTNESLKSNISEVIALRKMVEAYWEEFKLGDQDLQVLLQGQKSLNSAEVELISYEKNNITDFFTLLKYTGDILAFFDIDPEHPRFIDFSKSGYTQDVYIDDKFLDEKERIERQEELEEQEKIKETLISKALKDENIIRFMSKFLSANNEYYTIDIGLFDNILKANNFIKINDFDKEAFSYDVVDDLNINTKVTFGIYKNEEEALKQLEKMKNKDLGKELSLKKIGDVKKLYNDYLKGLEVKIKPVPPEIKIVEKTNTIEKIKQIKKEDKLVLNKEFETKFLNANPEFYTINITSFNEMKELEDILIEKINLYDNSFAYTYVDSKKLFRWVYGIYENYDEAQLAINDLGDIKNNFYPVIQKISKEQALYNANIDLNTEVKEKEPEYEYIKVSSNTVYKDPVSLKNVDISNDKNLKGLVDSLFSKVSNLFTSKEKEEKNTEKEIEKLTLEEETKNLIPQLAKQPEIEIVPEVEIETKNLSSIETLTEIEEIKEEANLFTTVSNFFANSNTKIEETTLSEENTENDEVIEIPTLIQVPKVEHVPLQEAQNNIDNEILNTKKTKAFISENKDLYTINIITFSDTKDDVINSFLNQYDLKYNIKVFTFNSQLTKTKNKNIVYGLYETKEEAEKNLKKINPLLLKDFNCSVEKIGIKSLQVIDDKIIENKIEENIEDSKNKDELKKINQSKEYLEFIAIDKYNDQDFKFEFLNSPKEYYSILLASVNNETELKYFLNIYDLKEDIFVVRLLNNKNKIKIMYKIFENEAEANNILLELPEDILKINLARTEKIYRKQDAYKENYTYFDLAQSNEIK</sequence>
<dbReference type="SUPFAM" id="SSF56954">
    <property type="entry name" value="Outer membrane efflux proteins (OEP)"/>
    <property type="match status" value="1"/>
</dbReference>
<dbReference type="GO" id="GO:1990281">
    <property type="term" value="C:efflux pump complex"/>
    <property type="evidence" value="ECO:0007669"/>
    <property type="project" value="TreeGrafter"/>
</dbReference>
<accession>A0A1P8KNL8</accession>
<evidence type="ECO:0008006" key="10">
    <source>
        <dbReference type="Google" id="ProtNLM"/>
    </source>
</evidence>
<dbReference type="GO" id="GO:0015562">
    <property type="term" value="F:efflux transmembrane transporter activity"/>
    <property type="evidence" value="ECO:0007669"/>
    <property type="project" value="InterPro"/>
</dbReference>
<dbReference type="RefSeq" id="WP_076087669.1">
    <property type="nucleotide sequence ID" value="NZ_CP019070.1"/>
</dbReference>
<dbReference type="STRING" id="1850254.LPB137_10200"/>
<dbReference type="GO" id="GO:0042834">
    <property type="term" value="F:peptidoglycan binding"/>
    <property type="evidence" value="ECO:0007669"/>
    <property type="project" value="InterPro"/>
</dbReference>
<evidence type="ECO:0000256" key="3">
    <source>
        <dbReference type="ARBA" id="ARBA00022448"/>
    </source>
</evidence>
<comment type="similarity">
    <text evidence="2">Belongs to the outer membrane factor (OMF) (TC 1.B.17) family.</text>
</comment>
<evidence type="ECO:0000256" key="7">
    <source>
        <dbReference type="ARBA" id="ARBA00023237"/>
    </source>
</evidence>
<gene>
    <name evidence="8" type="ORF">LPB137_10200</name>
</gene>